<dbReference type="EMBL" id="DS985244">
    <property type="protein sequence ID" value="EDV25856.1"/>
    <property type="molecule type" value="Genomic_DNA"/>
</dbReference>
<dbReference type="Proteomes" id="UP000009022">
    <property type="component" value="Unassembled WGS sequence"/>
</dbReference>
<dbReference type="PhylomeDB" id="B3RUP1"/>
<dbReference type="GeneID" id="6753102"/>
<proteinExistence type="predicted"/>
<evidence type="ECO:0000313" key="2">
    <source>
        <dbReference type="Proteomes" id="UP000009022"/>
    </source>
</evidence>
<dbReference type="OrthoDB" id="120976at2759"/>
<dbReference type="CTD" id="6753102"/>
<sequence>MTIQQIRQLAQKYELRDMLTYLHDLGEIVFCDKVGDEGIIVTDINWLLCIFRAIIQLHDCQSGSLERQGKYEQVRQTGRISIDYTDYVLNCKEIHLDIDTKKTEKYSLHESDEELRDMLTYSHDLGEILFCDKVGDGGIIVTDVDWLLRILRDIVHLHDCPFGTIMERQYKYE</sequence>
<dbReference type="HOGENOM" id="CLU_1549633_0_0_1"/>
<evidence type="ECO:0000313" key="1">
    <source>
        <dbReference type="EMBL" id="EDV25856.1"/>
    </source>
</evidence>
<organism evidence="1 2">
    <name type="scientific">Trichoplax adhaerens</name>
    <name type="common">Trichoplax reptans</name>
    <dbReference type="NCBI Taxonomy" id="10228"/>
    <lineage>
        <taxon>Eukaryota</taxon>
        <taxon>Metazoa</taxon>
        <taxon>Placozoa</taxon>
        <taxon>Uniplacotomia</taxon>
        <taxon>Trichoplacea</taxon>
        <taxon>Trichoplacidae</taxon>
        <taxon>Trichoplax</taxon>
    </lineage>
</organism>
<accession>B3RUP1</accession>
<keyword evidence="2" id="KW-1185">Reference proteome</keyword>
<dbReference type="RefSeq" id="XP_002111889.1">
    <property type="nucleotide sequence ID" value="XM_002111853.1"/>
</dbReference>
<gene>
    <name evidence="1" type="ORF">TRIADDRAFT_55360</name>
</gene>
<dbReference type="KEGG" id="tad:TRIADDRAFT_55360"/>
<protein>
    <submittedName>
        <fullName evidence="1">Uncharacterized protein</fullName>
    </submittedName>
</protein>
<reference evidence="1 2" key="1">
    <citation type="journal article" date="2008" name="Nature">
        <title>The Trichoplax genome and the nature of placozoans.</title>
        <authorList>
            <person name="Srivastava M."/>
            <person name="Begovic E."/>
            <person name="Chapman J."/>
            <person name="Putnam N.H."/>
            <person name="Hellsten U."/>
            <person name="Kawashima T."/>
            <person name="Kuo A."/>
            <person name="Mitros T."/>
            <person name="Salamov A."/>
            <person name="Carpenter M.L."/>
            <person name="Signorovitch A.Y."/>
            <person name="Moreno M.A."/>
            <person name="Kamm K."/>
            <person name="Grimwood J."/>
            <person name="Schmutz J."/>
            <person name="Shapiro H."/>
            <person name="Grigoriev I.V."/>
            <person name="Buss L.W."/>
            <person name="Schierwater B."/>
            <person name="Dellaporta S.L."/>
            <person name="Rokhsar D.S."/>
        </authorList>
    </citation>
    <scope>NUCLEOTIDE SEQUENCE [LARGE SCALE GENOMIC DNA]</scope>
    <source>
        <strain evidence="1 2">Grell-BS-1999</strain>
    </source>
</reference>
<dbReference type="AlphaFoldDB" id="B3RUP1"/>
<name>B3RUP1_TRIAD</name>
<dbReference type="InParanoid" id="B3RUP1"/>